<sequence>MVCETALSAMTAFLISYLTIIFLLSFHLLFDFYGLKIGFPFINYR</sequence>
<accession>A0AAU9CTQ4</accession>
<gene>
    <name evidence="2" type="ORF">FUAX_50220</name>
</gene>
<dbReference type="KEGG" id="fax:FUAX_50220"/>
<organism evidence="2 3">
    <name type="scientific">Fulvitalea axinellae</name>
    <dbReference type="NCBI Taxonomy" id="1182444"/>
    <lineage>
        <taxon>Bacteria</taxon>
        <taxon>Pseudomonadati</taxon>
        <taxon>Bacteroidota</taxon>
        <taxon>Cytophagia</taxon>
        <taxon>Cytophagales</taxon>
        <taxon>Persicobacteraceae</taxon>
        <taxon>Fulvitalea</taxon>
    </lineage>
</organism>
<evidence type="ECO:0000313" key="2">
    <source>
        <dbReference type="EMBL" id="BDD12590.1"/>
    </source>
</evidence>
<dbReference type="Proteomes" id="UP001348817">
    <property type="component" value="Plasmid pFA5"/>
</dbReference>
<reference evidence="2 3" key="1">
    <citation type="submission" date="2021-12" db="EMBL/GenBank/DDBJ databases">
        <title>Genome sequencing of bacteria with rrn-lacking chromosome and rrn-plasmid.</title>
        <authorList>
            <person name="Anda M."/>
            <person name="Iwasaki W."/>
        </authorList>
    </citation>
    <scope>NUCLEOTIDE SEQUENCE [LARGE SCALE GENOMIC DNA]</scope>
    <source>
        <strain evidence="2 3">DSM 100852</strain>
        <plasmid evidence="2 3">pFA5</plasmid>
    </source>
</reference>
<dbReference type="EMBL" id="AP025319">
    <property type="protein sequence ID" value="BDD12590.1"/>
    <property type="molecule type" value="Genomic_DNA"/>
</dbReference>
<keyword evidence="3" id="KW-1185">Reference proteome</keyword>
<evidence type="ECO:0008006" key="4">
    <source>
        <dbReference type="Google" id="ProtNLM"/>
    </source>
</evidence>
<protein>
    <recommendedName>
        <fullName evidence="4">DUF3307 domain-containing protein</fullName>
    </recommendedName>
</protein>
<proteinExistence type="predicted"/>
<feature type="transmembrane region" description="Helical" evidence="1">
    <location>
        <begin position="6"/>
        <end position="30"/>
    </location>
</feature>
<keyword evidence="2" id="KW-0614">Plasmid</keyword>
<keyword evidence="1" id="KW-0812">Transmembrane</keyword>
<evidence type="ECO:0000313" key="3">
    <source>
        <dbReference type="Proteomes" id="UP001348817"/>
    </source>
</evidence>
<keyword evidence="1" id="KW-1133">Transmembrane helix</keyword>
<name>A0AAU9CTQ4_9BACT</name>
<geneLocation type="plasmid" evidence="2 3">
    <name>pFA5</name>
</geneLocation>
<evidence type="ECO:0000256" key="1">
    <source>
        <dbReference type="SAM" id="Phobius"/>
    </source>
</evidence>
<dbReference type="AlphaFoldDB" id="A0AAU9CTQ4"/>
<keyword evidence="1" id="KW-0472">Membrane</keyword>